<evidence type="ECO:0000313" key="9">
    <source>
        <dbReference type="Proteomes" id="UP001353858"/>
    </source>
</evidence>
<dbReference type="InterPro" id="IPR042502">
    <property type="entry name" value="TM7SF3"/>
</dbReference>
<reference evidence="9" key="1">
    <citation type="submission" date="2023-01" db="EMBL/GenBank/DDBJ databases">
        <title>Key to firefly adult light organ development and bioluminescence: homeobox transcription factors regulate luciferase expression and transportation to peroxisome.</title>
        <authorList>
            <person name="Fu X."/>
        </authorList>
    </citation>
    <scope>NUCLEOTIDE SEQUENCE [LARGE SCALE GENOMIC DNA]</scope>
</reference>
<evidence type="ECO:0000313" key="8">
    <source>
        <dbReference type="EMBL" id="KAK4886783.1"/>
    </source>
</evidence>
<accession>A0AAN7SRG5</accession>
<feature type="chain" id="PRO_5042864475" description="TM7S3/TM198-like domain-containing protein" evidence="6">
    <location>
        <begin position="25"/>
        <end position="540"/>
    </location>
</feature>
<dbReference type="Pfam" id="PF25992">
    <property type="entry name" value="Ig_TM7SF3_N"/>
    <property type="match status" value="1"/>
</dbReference>
<evidence type="ECO:0000256" key="2">
    <source>
        <dbReference type="ARBA" id="ARBA00022692"/>
    </source>
</evidence>
<feature type="domain" description="TM7S3/TM198-like" evidence="7">
    <location>
        <begin position="291"/>
        <end position="494"/>
    </location>
</feature>
<dbReference type="AlphaFoldDB" id="A0AAN7SRG5"/>
<comment type="subcellular location">
    <subcellularLocation>
        <location evidence="1">Membrane</location>
        <topology evidence="1">Multi-pass membrane protein</topology>
    </subcellularLocation>
</comment>
<proteinExistence type="predicted"/>
<feature type="signal peptide" evidence="6">
    <location>
        <begin position="1"/>
        <end position="24"/>
    </location>
</feature>
<keyword evidence="2 5" id="KW-0812">Transmembrane</keyword>
<dbReference type="InterPro" id="IPR025256">
    <property type="entry name" value="TM7S3/TM198-like_dom"/>
</dbReference>
<keyword evidence="9" id="KW-1185">Reference proteome</keyword>
<evidence type="ECO:0000256" key="6">
    <source>
        <dbReference type="SAM" id="SignalP"/>
    </source>
</evidence>
<sequence length="540" mass="61214">MFYFILRLIVLYLTLLIRSSVTVSSVPHQRLIFNLSTPDEDNQKQNVFTTKFNLTKGQVIIDIINATSDNGFFVIQAHSFQYNISLSNTQEFKTDSVVVGTNIGLVESPLMTKTLYRYYLSNAETPNVDVFLAVIVYEESDPIPGGCNMVFNTHYAPYQIITYDENMITVDASPAKASSCDILTLPRLDMYHLYLEEETFDKNTYFNGIANFLTVKHIKKYGTKVSDSVKHLPLRRYYNAYKSTGTIFAIIANSHNYSSAYVPAVSYACDINNWEENCVGPVSMTWKLLFAVILFMGIFMCYFGHRFFRMAMFLFGFLFGSFIFYIAINIVNNVTVEQSVGYALIFGSVYGICWLLLWWRYGIPILSVSLPVIFIGYITGCLVFHTGVADLGLFRSDVNYWSVLFCIIVPITISLLLVTEFANILACGVVGATAVIIIVDYYIGASIRYIILNNIRRAMVPKFYLAILDPPFQYKDIILCVVWTGLVLFGVLVQRKLQLGKPPFPPHRSLIRIPWERTPLLSQGVNSNSVGAFNENPTYT</sequence>
<name>A0AAN7SRG5_9COLE</name>
<evidence type="ECO:0000256" key="1">
    <source>
        <dbReference type="ARBA" id="ARBA00004141"/>
    </source>
</evidence>
<dbReference type="Pfam" id="PF13886">
    <property type="entry name" value="TM7S3_TM198"/>
    <property type="match status" value="1"/>
</dbReference>
<feature type="transmembrane region" description="Helical" evidence="5">
    <location>
        <begin position="340"/>
        <end position="359"/>
    </location>
</feature>
<dbReference type="GO" id="GO:0005886">
    <property type="term" value="C:plasma membrane"/>
    <property type="evidence" value="ECO:0007669"/>
    <property type="project" value="TreeGrafter"/>
</dbReference>
<keyword evidence="4 5" id="KW-0472">Membrane</keyword>
<feature type="transmembrane region" description="Helical" evidence="5">
    <location>
        <begin position="366"/>
        <end position="388"/>
    </location>
</feature>
<comment type="caution">
    <text evidence="8">The sequence shown here is derived from an EMBL/GenBank/DDBJ whole genome shotgun (WGS) entry which is preliminary data.</text>
</comment>
<feature type="transmembrane region" description="Helical" evidence="5">
    <location>
        <begin position="400"/>
        <end position="418"/>
    </location>
</feature>
<feature type="transmembrane region" description="Helical" evidence="5">
    <location>
        <begin position="310"/>
        <end position="328"/>
    </location>
</feature>
<dbReference type="Proteomes" id="UP001353858">
    <property type="component" value="Unassembled WGS sequence"/>
</dbReference>
<feature type="transmembrane region" description="Helical" evidence="5">
    <location>
        <begin position="472"/>
        <end position="493"/>
    </location>
</feature>
<feature type="transmembrane region" description="Helical" evidence="5">
    <location>
        <begin position="284"/>
        <end position="303"/>
    </location>
</feature>
<dbReference type="PANTHER" id="PTHR15937">
    <property type="entry name" value="TRANSMEMBRANE 7 SUPERFAMILY MEMBER 3"/>
    <property type="match status" value="1"/>
</dbReference>
<protein>
    <recommendedName>
        <fullName evidence="7">TM7S3/TM198-like domain-containing protein</fullName>
    </recommendedName>
</protein>
<dbReference type="EMBL" id="JARPUR010000001">
    <property type="protein sequence ID" value="KAK4886783.1"/>
    <property type="molecule type" value="Genomic_DNA"/>
</dbReference>
<gene>
    <name evidence="8" type="ORF">RN001_003054</name>
</gene>
<keyword evidence="6" id="KW-0732">Signal</keyword>
<dbReference type="PANTHER" id="PTHR15937:SF3">
    <property type="entry name" value="TRANSMEMBRANE 7 SUPERFAMILY MEMBER 3"/>
    <property type="match status" value="1"/>
</dbReference>
<evidence type="ECO:0000256" key="3">
    <source>
        <dbReference type="ARBA" id="ARBA00022989"/>
    </source>
</evidence>
<evidence type="ECO:0000259" key="7">
    <source>
        <dbReference type="Pfam" id="PF13886"/>
    </source>
</evidence>
<keyword evidence="3 5" id="KW-1133">Transmembrane helix</keyword>
<organism evidence="8 9">
    <name type="scientific">Aquatica leii</name>
    <dbReference type="NCBI Taxonomy" id="1421715"/>
    <lineage>
        <taxon>Eukaryota</taxon>
        <taxon>Metazoa</taxon>
        <taxon>Ecdysozoa</taxon>
        <taxon>Arthropoda</taxon>
        <taxon>Hexapoda</taxon>
        <taxon>Insecta</taxon>
        <taxon>Pterygota</taxon>
        <taxon>Neoptera</taxon>
        <taxon>Endopterygota</taxon>
        <taxon>Coleoptera</taxon>
        <taxon>Polyphaga</taxon>
        <taxon>Elateriformia</taxon>
        <taxon>Elateroidea</taxon>
        <taxon>Lampyridae</taxon>
        <taxon>Luciolinae</taxon>
        <taxon>Aquatica</taxon>
    </lineage>
</organism>
<dbReference type="GO" id="GO:0043069">
    <property type="term" value="P:negative regulation of programmed cell death"/>
    <property type="evidence" value="ECO:0007669"/>
    <property type="project" value="TreeGrafter"/>
</dbReference>
<evidence type="ECO:0000256" key="5">
    <source>
        <dbReference type="SAM" id="Phobius"/>
    </source>
</evidence>
<feature type="transmembrane region" description="Helical" evidence="5">
    <location>
        <begin position="425"/>
        <end position="452"/>
    </location>
</feature>
<evidence type="ECO:0000256" key="4">
    <source>
        <dbReference type="ARBA" id="ARBA00023136"/>
    </source>
</evidence>